<dbReference type="PANTHER" id="PTHR48081">
    <property type="entry name" value="AB HYDROLASE SUPERFAMILY PROTEIN C4A8.06C"/>
    <property type="match status" value="1"/>
</dbReference>
<keyword evidence="2 5" id="KW-0378">Hydrolase</keyword>
<accession>A0A060BQR1</accession>
<comment type="similarity">
    <text evidence="1">Belongs to the 'GDXG' lipolytic enzyme family.</text>
</comment>
<evidence type="ECO:0000256" key="3">
    <source>
        <dbReference type="PROSITE-ProRule" id="PRU10038"/>
    </source>
</evidence>
<dbReference type="InterPro" id="IPR029058">
    <property type="entry name" value="AB_hydrolase_fold"/>
</dbReference>
<dbReference type="AlphaFoldDB" id="A0A060BQR1"/>
<proteinExistence type="inferred from homology"/>
<dbReference type="InterPro" id="IPR050300">
    <property type="entry name" value="GDXG_lipolytic_enzyme"/>
</dbReference>
<sequence>MAVLAADYRLAPEHVFPAAHDDALAAHQWAVAAGYEAIALAGDSAGGNLALSTAIRARHAGDQTLAALALMSPALDFAADGETHHNVADDPILSKELIGLFLGAYLPGQDLRDPAVTPLFADLPVCRQCSFMSDHGRCSAMIPSPSRASCVPR</sequence>
<evidence type="ECO:0000313" key="5">
    <source>
        <dbReference type="EMBL" id="AIA85012.1"/>
    </source>
</evidence>
<dbReference type="SUPFAM" id="SSF53474">
    <property type="entry name" value="alpha/beta-Hydrolases"/>
    <property type="match status" value="1"/>
</dbReference>
<dbReference type="EMBL" id="KF117754">
    <property type="protein sequence ID" value="AIA85012.1"/>
    <property type="molecule type" value="Genomic_DNA"/>
</dbReference>
<organism evidence="5">
    <name type="scientific">uncultured Rhodococcus sp</name>
    <dbReference type="NCBI Taxonomy" id="194249"/>
    <lineage>
        <taxon>Bacteria</taxon>
        <taxon>Bacillati</taxon>
        <taxon>Actinomycetota</taxon>
        <taxon>Actinomycetes</taxon>
        <taxon>Mycobacteriales</taxon>
        <taxon>Nocardiaceae</taxon>
        <taxon>Rhodococcus</taxon>
        <taxon>environmental samples</taxon>
    </lineage>
</organism>
<dbReference type="PANTHER" id="PTHR48081:SF30">
    <property type="entry name" value="ACETYL-HYDROLASE LIPR-RELATED"/>
    <property type="match status" value="1"/>
</dbReference>
<feature type="active site" evidence="3">
    <location>
        <position position="44"/>
    </location>
</feature>
<dbReference type="PROSITE" id="PS01174">
    <property type="entry name" value="LIPASE_GDXG_SER"/>
    <property type="match status" value="1"/>
</dbReference>
<dbReference type="InterPro" id="IPR013094">
    <property type="entry name" value="AB_hydrolase_3"/>
</dbReference>
<dbReference type="Pfam" id="PF07859">
    <property type="entry name" value="Abhydrolase_3"/>
    <property type="match status" value="1"/>
</dbReference>
<evidence type="ECO:0000259" key="4">
    <source>
        <dbReference type="Pfam" id="PF07859"/>
    </source>
</evidence>
<dbReference type="InterPro" id="IPR033140">
    <property type="entry name" value="Lipase_GDXG_put_SER_AS"/>
</dbReference>
<feature type="non-terminal residue" evidence="5">
    <location>
        <position position="153"/>
    </location>
</feature>
<protein>
    <submittedName>
        <fullName evidence="5">Abhydrolase_3</fullName>
    </submittedName>
</protein>
<evidence type="ECO:0000256" key="1">
    <source>
        <dbReference type="ARBA" id="ARBA00010515"/>
    </source>
</evidence>
<reference evidence="5" key="1">
    <citation type="journal article" date="2013" name="Environ. Microbiol.">
        <title>Seasonally variable intestinal metagenomes of the red palm weevil (Rhynchophorus ferrugineus).</title>
        <authorList>
            <person name="Jia S."/>
            <person name="Zhang X."/>
            <person name="Zhang G."/>
            <person name="Yin A."/>
            <person name="Zhang S."/>
            <person name="Li F."/>
            <person name="Wang L."/>
            <person name="Zhao D."/>
            <person name="Yun Q."/>
            <person name="Tala"/>
            <person name="Wang J."/>
            <person name="Sun G."/>
            <person name="Baabdullah M."/>
            <person name="Yu X."/>
            <person name="Hu S."/>
            <person name="Al-Mssallem I.S."/>
            <person name="Yu J."/>
        </authorList>
    </citation>
    <scope>NUCLEOTIDE SEQUENCE</scope>
</reference>
<evidence type="ECO:0000256" key="2">
    <source>
        <dbReference type="ARBA" id="ARBA00022801"/>
    </source>
</evidence>
<name>A0A060BQR1_9NOCA</name>
<feature type="domain" description="Alpha/beta hydrolase fold-3" evidence="4">
    <location>
        <begin position="2"/>
        <end position="126"/>
    </location>
</feature>
<dbReference type="Gene3D" id="3.40.50.1820">
    <property type="entry name" value="alpha/beta hydrolase"/>
    <property type="match status" value="1"/>
</dbReference>
<dbReference type="GO" id="GO:0004806">
    <property type="term" value="F:triacylglycerol lipase activity"/>
    <property type="evidence" value="ECO:0007669"/>
    <property type="project" value="TreeGrafter"/>
</dbReference>